<dbReference type="EMBL" id="NRHC01000134">
    <property type="protein sequence ID" value="RIY31112.1"/>
    <property type="molecule type" value="Genomic_DNA"/>
</dbReference>
<proteinExistence type="predicted"/>
<comment type="caution">
    <text evidence="1">The sequence shown here is derived from an EMBL/GenBank/DDBJ whole genome shotgun (WGS) entry which is preliminary data.</text>
</comment>
<evidence type="ECO:0000313" key="2">
    <source>
        <dbReference type="Proteomes" id="UP000265691"/>
    </source>
</evidence>
<gene>
    <name evidence="1" type="ORF">CKF54_07605</name>
</gene>
<dbReference type="RefSeq" id="WP_119525755.1">
    <property type="nucleotide sequence ID" value="NZ_NRHC01000134.1"/>
</dbReference>
<dbReference type="AlphaFoldDB" id="A0A3A1XYK9"/>
<dbReference type="Proteomes" id="UP000265691">
    <property type="component" value="Unassembled WGS sequence"/>
</dbReference>
<keyword evidence="2" id="KW-1185">Reference proteome</keyword>
<name>A0A3A1XYK9_9GAMM</name>
<accession>A0A3A1XYK9</accession>
<sequence>MKISGDQGVTLDNGTKIISQDEVEVASADGSVKLIGTNISVVNEEANVTITAKKDVIIDNTNLSGNAINTQATTGSSTITNNTLNADVLIVDAKDSSTFTGNNLNITNSLDMSGQPIDFSDNSGFIQKLPKFNGGTGLTREVESKNPKLFVEDKTGGVDTELDFGYDWLEMGESIPQESRPLPRTGEVVFPTSEVFSVLPDEVRFSTCYLAVGEAFSNSGVTAEDMSNLTIEEIMDKYGISDADSSMISKSCLLVPGFGKTKLPGGNRGNGGNSQGGK</sequence>
<evidence type="ECO:0000313" key="1">
    <source>
        <dbReference type="EMBL" id="RIY31112.1"/>
    </source>
</evidence>
<reference evidence="1 2" key="1">
    <citation type="submission" date="2017-08" db="EMBL/GenBank/DDBJ databases">
        <title>Reclassification of Bisgaard taxon 37 and 44.</title>
        <authorList>
            <person name="Christensen H."/>
        </authorList>
    </citation>
    <scope>NUCLEOTIDE SEQUENCE [LARGE SCALE GENOMIC DNA]</scope>
    <source>
        <strain evidence="1 2">B96_3</strain>
    </source>
</reference>
<organism evidence="1 2">
    <name type="scientific">Psittacicella hinzii</name>
    <dbReference type="NCBI Taxonomy" id="2028575"/>
    <lineage>
        <taxon>Bacteria</taxon>
        <taxon>Pseudomonadati</taxon>
        <taxon>Pseudomonadota</taxon>
        <taxon>Gammaproteobacteria</taxon>
        <taxon>Pasteurellales</taxon>
        <taxon>Psittacicellaceae</taxon>
        <taxon>Psittacicella</taxon>
    </lineage>
</organism>
<protein>
    <submittedName>
        <fullName evidence="1">Uncharacterized protein</fullName>
    </submittedName>
</protein>